<evidence type="ECO:0000313" key="1">
    <source>
        <dbReference type="EMBL" id="JAD48665.1"/>
    </source>
</evidence>
<sequence>MTKGTNMQKLEEI</sequence>
<dbReference type="EMBL" id="GBRH01249230">
    <property type="protein sequence ID" value="JAD48665.1"/>
    <property type="molecule type" value="Transcribed_RNA"/>
</dbReference>
<reference evidence="1" key="1">
    <citation type="submission" date="2014-09" db="EMBL/GenBank/DDBJ databases">
        <authorList>
            <person name="Magalhaes I.L.F."/>
            <person name="Oliveira U."/>
            <person name="Santos F.R."/>
            <person name="Vidigal T.H.D.A."/>
            <person name="Brescovit A.D."/>
            <person name="Santos A.J."/>
        </authorList>
    </citation>
    <scope>NUCLEOTIDE SEQUENCE</scope>
    <source>
        <tissue evidence="1">Shoot tissue taken approximately 20 cm above the soil surface</tissue>
    </source>
</reference>
<protein>
    <submittedName>
        <fullName evidence="1">Uncharacterized protein</fullName>
    </submittedName>
</protein>
<name>A0A0A9AIB8_ARUDO</name>
<reference evidence="1" key="2">
    <citation type="journal article" date="2015" name="Data Brief">
        <title>Shoot transcriptome of the giant reed, Arundo donax.</title>
        <authorList>
            <person name="Barrero R.A."/>
            <person name="Guerrero F.D."/>
            <person name="Moolhuijzen P."/>
            <person name="Goolsby J.A."/>
            <person name="Tidwell J."/>
            <person name="Bellgard S.E."/>
            <person name="Bellgard M.I."/>
        </authorList>
    </citation>
    <scope>NUCLEOTIDE SEQUENCE</scope>
    <source>
        <tissue evidence="1">Shoot tissue taken approximately 20 cm above the soil surface</tissue>
    </source>
</reference>
<accession>A0A0A9AIB8</accession>
<proteinExistence type="predicted"/>
<organism evidence="1">
    <name type="scientific">Arundo donax</name>
    <name type="common">Giant reed</name>
    <name type="synonym">Donax arundinaceus</name>
    <dbReference type="NCBI Taxonomy" id="35708"/>
    <lineage>
        <taxon>Eukaryota</taxon>
        <taxon>Viridiplantae</taxon>
        <taxon>Streptophyta</taxon>
        <taxon>Embryophyta</taxon>
        <taxon>Tracheophyta</taxon>
        <taxon>Spermatophyta</taxon>
        <taxon>Magnoliopsida</taxon>
        <taxon>Liliopsida</taxon>
        <taxon>Poales</taxon>
        <taxon>Poaceae</taxon>
        <taxon>PACMAD clade</taxon>
        <taxon>Arundinoideae</taxon>
        <taxon>Arundineae</taxon>
        <taxon>Arundo</taxon>
    </lineage>
</organism>